<organism evidence="4 5">
    <name type="scientific">Fibrobacter succinogenes</name>
    <name type="common">Bacteroides succinogenes</name>
    <dbReference type="NCBI Taxonomy" id="833"/>
    <lineage>
        <taxon>Bacteria</taxon>
        <taxon>Pseudomonadati</taxon>
        <taxon>Fibrobacterota</taxon>
        <taxon>Fibrobacteria</taxon>
        <taxon>Fibrobacterales</taxon>
        <taxon>Fibrobacteraceae</taxon>
        <taxon>Fibrobacter</taxon>
    </lineage>
</organism>
<name>A0A380RYY7_FIBSU</name>
<dbReference type="InterPro" id="IPR011330">
    <property type="entry name" value="Glyco_hydro/deAcase_b/a-brl"/>
</dbReference>
<gene>
    <name evidence="4" type="ORF">SAMN05661053_1365</name>
</gene>
<dbReference type="GO" id="GO:0030246">
    <property type="term" value="F:carbohydrate binding"/>
    <property type="evidence" value="ECO:0007669"/>
    <property type="project" value="InterPro"/>
</dbReference>
<reference evidence="4 5" key="1">
    <citation type="submission" date="2017-08" db="EMBL/GenBank/DDBJ databases">
        <authorList>
            <person name="de Groot N.N."/>
        </authorList>
    </citation>
    <scope>NUCLEOTIDE SEQUENCE [LARGE SCALE GENOMIC DNA]</scope>
    <source>
        <strain evidence="4 5">HM2</strain>
    </source>
</reference>
<accession>A0A380RYY7</accession>
<dbReference type="Gene3D" id="2.70.98.10">
    <property type="match status" value="1"/>
</dbReference>
<evidence type="ECO:0000313" key="5">
    <source>
        <dbReference type="Proteomes" id="UP000255423"/>
    </source>
</evidence>
<evidence type="ECO:0000256" key="2">
    <source>
        <dbReference type="ARBA" id="ARBA00023277"/>
    </source>
</evidence>
<dbReference type="AlphaFoldDB" id="A0A380RYY7"/>
<keyword evidence="4" id="KW-0378">Hydrolase</keyword>
<dbReference type="InterPro" id="IPR004300">
    <property type="entry name" value="Glyco_hydro_57_N"/>
</dbReference>
<evidence type="ECO:0000259" key="3">
    <source>
        <dbReference type="Pfam" id="PF03065"/>
    </source>
</evidence>
<keyword evidence="2" id="KW-0119">Carbohydrate metabolism</keyword>
<dbReference type="Pfam" id="PF03065">
    <property type="entry name" value="Glyco_hydro_57"/>
    <property type="match status" value="1"/>
</dbReference>
<dbReference type="EMBL" id="UHJL01000001">
    <property type="protein sequence ID" value="SUQ20112.1"/>
    <property type="molecule type" value="Genomic_DNA"/>
</dbReference>
<dbReference type="PANTHER" id="PTHR36306">
    <property type="entry name" value="ALPHA-AMYLASE-RELATED-RELATED"/>
    <property type="match status" value="1"/>
</dbReference>
<dbReference type="RefSeq" id="WP_088659557.1">
    <property type="nucleotide sequence ID" value="NZ_UHJL01000001.1"/>
</dbReference>
<sequence>MNPRISFVLQMSPSTSYENLEAVARNLLEGLNVLLNSEQVKCSIFLDGPVIEALYNVAKPLMFGKIQNAIRNGVLEFLGGGYYDPMLPLFPEDLQTMQLELHRDYLKKVLGAEPQGYFNSSLVWEPGMADVLERSRFDYALVTEAAVQDALGRSTPVSGWFTLEDRGALIRIVPVSEVLSKAIAEDNLSWRSVAEQYCRDGKSAIALLDIPSEPTEIIEFFGRFVDFVEMNEVQTRTVGFAVDQLETCGTISFLVSAGRRLGLPSTARTCRELLIRRPEINMHHKSFLNLYRRARSVLSGKKWLEFCHALLPAMAPLYFRDMHNRSGMRSMMVRKRSNRMLLSASQVLDDLTGFSGLRVDVCDFLLRGKKVLFCENPESSYLLDYRIGGALRAWNYKGAKMNLVNSWRDDGEPSFAFLDCLVPNVDFTPVKLEQMLYDRKHLLADPYDYRILRSDVGTEIMLDEEQGFDNEERKALFKIKKVFTFQGDAAKFTVSYAIDNLAYVNTKGYFGTILELGLLSHGDVNKVWIDGKNVKWNMVEPLLYPDGQSLEIRDEKAGCVFRMAFDRPTSIFIGSIFGATSTAAPQAFQGIRVFPFWNAPFNVLDRKAFKISVSVTKR</sequence>
<dbReference type="InterPro" id="IPR052046">
    <property type="entry name" value="GH57_Enzymes"/>
</dbReference>
<evidence type="ECO:0000256" key="1">
    <source>
        <dbReference type="ARBA" id="ARBA00006821"/>
    </source>
</evidence>
<dbReference type="GO" id="GO:0005975">
    <property type="term" value="P:carbohydrate metabolic process"/>
    <property type="evidence" value="ECO:0007669"/>
    <property type="project" value="InterPro"/>
</dbReference>
<dbReference type="GO" id="GO:0016787">
    <property type="term" value="F:hydrolase activity"/>
    <property type="evidence" value="ECO:0007669"/>
    <property type="project" value="UniProtKB-KW"/>
</dbReference>
<evidence type="ECO:0000313" key="4">
    <source>
        <dbReference type="EMBL" id="SUQ20112.1"/>
    </source>
</evidence>
<protein>
    <submittedName>
        <fullName evidence="4">Glycosyl hydrolase family 57</fullName>
    </submittedName>
</protein>
<dbReference type="Proteomes" id="UP000255423">
    <property type="component" value="Unassembled WGS sequence"/>
</dbReference>
<dbReference type="Gene3D" id="3.20.110.20">
    <property type="match status" value="1"/>
</dbReference>
<dbReference type="InterPro" id="IPR014718">
    <property type="entry name" value="GH-type_carb-bd"/>
</dbReference>
<proteinExistence type="inferred from homology"/>
<dbReference type="PANTHER" id="PTHR36306:SF1">
    <property type="entry name" value="ALPHA-AMYLASE-RELATED"/>
    <property type="match status" value="1"/>
</dbReference>
<dbReference type="SUPFAM" id="SSF88713">
    <property type="entry name" value="Glycoside hydrolase/deacetylase"/>
    <property type="match status" value="1"/>
</dbReference>
<feature type="domain" description="Glycoside hydrolase family 57 N-terminal" evidence="3">
    <location>
        <begin position="38"/>
        <end position="184"/>
    </location>
</feature>
<comment type="similarity">
    <text evidence="1">Belongs to the glycosyl hydrolase 57 family.</text>
</comment>